<feature type="compositionally biased region" description="Polar residues" evidence="1">
    <location>
        <begin position="1"/>
        <end position="11"/>
    </location>
</feature>
<feature type="region of interest" description="Disordered" evidence="1">
    <location>
        <begin position="1"/>
        <end position="31"/>
    </location>
</feature>
<evidence type="ECO:0000256" key="1">
    <source>
        <dbReference type="SAM" id="MobiDB-lite"/>
    </source>
</evidence>
<proteinExistence type="predicted"/>
<organism evidence="2 3">
    <name type="scientific">Alligator mississippiensis</name>
    <name type="common">American alligator</name>
    <dbReference type="NCBI Taxonomy" id="8496"/>
    <lineage>
        <taxon>Eukaryota</taxon>
        <taxon>Metazoa</taxon>
        <taxon>Chordata</taxon>
        <taxon>Craniata</taxon>
        <taxon>Vertebrata</taxon>
        <taxon>Euteleostomi</taxon>
        <taxon>Archelosauria</taxon>
        <taxon>Archosauria</taxon>
        <taxon>Crocodylia</taxon>
        <taxon>Alligatoridae</taxon>
        <taxon>Alligatorinae</taxon>
        <taxon>Alligator</taxon>
    </lineage>
</organism>
<dbReference type="Proteomes" id="UP000050525">
    <property type="component" value="Unassembled WGS sequence"/>
</dbReference>
<comment type="caution">
    <text evidence="2">The sequence shown here is derived from an EMBL/GenBank/DDBJ whole genome shotgun (WGS) entry which is preliminary data.</text>
</comment>
<accession>A0A151MPN1</accession>
<evidence type="ECO:0000313" key="3">
    <source>
        <dbReference type="Proteomes" id="UP000050525"/>
    </source>
</evidence>
<reference evidence="2 3" key="1">
    <citation type="journal article" date="2012" name="Genome Biol.">
        <title>Sequencing three crocodilian genomes to illuminate the evolution of archosaurs and amniotes.</title>
        <authorList>
            <person name="St John J.A."/>
            <person name="Braun E.L."/>
            <person name="Isberg S.R."/>
            <person name="Miles L.G."/>
            <person name="Chong A.Y."/>
            <person name="Gongora J."/>
            <person name="Dalzell P."/>
            <person name="Moran C."/>
            <person name="Bed'hom B."/>
            <person name="Abzhanov A."/>
            <person name="Burgess S.C."/>
            <person name="Cooksey A.M."/>
            <person name="Castoe T.A."/>
            <person name="Crawford N.G."/>
            <person name="Densmore L.D."/>
            <person name="Drew J.C."/>
            <person name="Edwards S.V."/>
            <person name="Faircloth B.C."/>
            <person name="Fujita M.K."/>
            <person name="Greenwold M.J."/>
            <person name="Hoffmann F.G."/>
            <person name="Howard J.M."/>
            <person name="Iguchi T."/>
            <person name="Janes D.E."/>
            <person name="Khan S.Y."/>
            <person name="Kohno S."/>
            <person name="de Koning A.J."/>
            <person name="Lance S.L."/>
            <person name="McCarthy F.M."/>
            <person name="McCormack J.E."/>
            <person name="Merchant M.E."/>
            <person name="Peterson D.G."/>
            <person name="Pollock D.D."/>
            <person name="Pourmand N."/>
            <person name="Raney B.J."/>
            <person name="Roessler K.A."/>
            <person name="Sanford J.R."/>
            <person name="Sawyer R.H."/>
            <person name="Schmidt C.J."/>
            <person name="Triplett E.W."/>
            <person name="Tuberville T.D."/>
            <person name="Venegas-Anaya M."/>
            <person name="Howard J.T."/>
            <person name="Jarvis E.D."/>
            <person name="Guillette L.J.Jr."/>
            <person name="Glenn T.C."/>
            <person name="Green R.E."/>
            <person name="Ray D.A."/>
        </authorList>
    </citation>
    <scope>NUCLEOTIDE SEQUENCE [LARGE SCALE GENOMIC DNA]</scope>
    <source>
        <strain evidence="2">KSC_2009_1</strain>
    </source>
</reference>
<gene>
    <name evidence="2" type="ORF">Y1Q_0002129</name>
</gene>
<dbReference type="AlphaFoldDB" id="A0A151MPN1"/>
<evidence type="ECO:0000313" key="2">
    <source>
        <dbReference type="EMBL" id="KYO26495.1"/>
    </source>
</evidence>
<dbReference type="EMBL" id="AKHW03005470">
    <property type="protein sequence ID" value="KYO26495.1"/>
    <property type="molecule type" value="Genomic_DNA"/>
</dbReference>
<sequence length="83" mass="9159">MYLPSCPTSEQAPPADAQIHAAPCSASSPGKRCPPATFLLLGLERAKEKTKTQPNLLQDDSIKWRILMQHLSSPYFLNIPSRP</sequence>
<name>A0A151MPN1_ALLMI</name>
<keyword evidence="3" id="KW-1185">Reference proteome</keyword>
<protein>
    <submittedName>
        <fullName evidence="2">Uncharacterized protein</fullName>
    </submittedName>
</protein>